<dbReference type="InterPro" id="IPR025503">
    <property type="entry name" value="DUF4391"/>
</dbReference>
<name>E1YL02_9BACT</name>
<protein>
    <recommendedName>
        <fullName evidence="2">DUF4391 domain-containing protein</fullName>
    </recommendedName>
</protein>
<dbReference type="AlphaFoldDB" id="E1YL02"/>
<organism evidence="1">
    <name type="scientific">uncultured Desulfobacterium sp</name>
    <dbReference type="NCBI Taxonomy" id="201089"/>
    <lineage>
        <taxon>Bacteria</taxon>
        <taxon>Pseudomonadati</taxon>
        <taxon>Thermodesulfobacteriota</taxon>
        <taxon>Desulfobacteria</taxon>
        <taxon>Desulfobacterales</taxon>
        <taxon>Desulfobacteriaceae</taxon>
        <taxon>Desulfobacterium</taxon>
        <taxon>environmental samples</taxon>
    </lineage>
</organism>
<proteinExistence type="predicted"/>
<reference evidence="1" key="1">
    <citation type="journal article" date="2011" name="Environ. Microbiol.">
        <title>Genomic insights into the metabolic potential of the polycyclic aromatic hydrocarbon degrading sulfate-reducing Deltaproteobacterium N47.</title>
        <authorList>
            <person name="Bergmann F."/>
            <person name="Selesi D."/>
            <person name="Weinmaier T."/>
            <person name="Tischler P."/>
            <person name="Rattei T."/>
            <person name="Meckenstock R.U."/>
        </authorList>
    </citation>
    <scope>NUCLEOTIDE SEQUENCE</scope>
</reference>
<dbReference type="EMBL" id="FR695877">
    <property type="protein sequence ID" value="CBX30785.1"/>
    <property type="molecule type" value="Genomic_DNA"/>
</dbReference>
<gene>
    <name evidence="1" type="ORF">N47_E42970</name>
</gene>
<dbReference type="Pfam" id="PF14335">
    <property type="entry name" value="DUF4391"/>
    <property type="match status" value="1"/>
</dbReference>
<evidence type="ECO:0008006" key="2">
    <source>
        <dbReference type="Google" id="ProtNLM"/>
    </source>
</evidence>
<sequence length="162" mass="19053">MLRIKTSGMKHKLVYTIDNRGQSAIDKAIPSPILFILCYDNKSRYVAAYKRQSEADKHKWVVSSYFETQWMPDKARRVPLPVVLDLRALYHSILKAIIPLSARQNEKFSDFINRAEKLKMKEREAAKVEARLIKEKQFNRKVEINAELRYIRSEIEKIKDEG</sequence>
<evidence type="ECO:0000313" key="1">
    <source>
        <dbReference type="EMBL" id="CBX30785.1"/>
    </source>
</evidence>
<accession>E1YL02</accession>